<evidence type="ECO:0000313" key="5">
    <source>
        <dbReference type="Proteomes" id="UP000632138"/>
    </source>
</evidence>
<dbReference type="CDD" id="cd00093">
    <property type="entry name" value="HTH_XRE"/>
    <property type="match status" value="1"/>
</dbReference>
<evidence type="ECO:0000313" key="4">
    <source>
        <dbReference type="EMBL" id="MBM2621039.1"/>
    </source>
</evidence>
<dbReference type="Pfam" id="PF13560">
    <property type="entry name" value="HTH_31"/>
    <property type="match status" value="1"/>
</dbReference>
<dbReference type="Proteomes" id="UP000632138">
    <property type="component" value="Unassembled WGS sequence"/>
</dbReference>
<accession>A0ABS2AMI6</accession>
<dbReference type="SMART" id="SM00530">
    <property type="entry name" value="HTH_XRE"/>
    <property type="match status" value="1"/>
</dbReference>
<evidence type="ECO:0000256" key="2">
    <source>
        <dbReference type="SAM" id="Phobius"/>
    </source>
</evidence>
<dbReference type="EMBL" id="JAENHP010000017">
    <property type="protein sequence ID" value="MBM2621039.1"/>
    <property type="molecule type" value="Genomic_DNA"/>
</dbReference>
<dbReference type="RefSeq" id="WP_203381020.1">
    <property type="nucleotide sequence ID" value="NZ_JAENHP010000017.1"/>
</dbReference>
<dbReference type="InterPro" id="IPR001387">
    <property type="entry name" value="Cro/C1-type_HTH"/>
</dbReference>
<evidence type="ECO:0000259" key="3">
    <source>
        <dbReference type="PROSITE" id="PS50943"/>
    </source>
</evidence>
<feature type="compositionally biased region" description="Low complexity" evidence="1">
    <location>
        <begin position="111"/>
        <end position="124"/>
    </location>
</feature>
<feature type="domain" description="HTH cro/C1-type" evidence="3">
    <location>
        <begin position="36"/>
        <end position="82"/>
    </location>
</feature>
<name>A0ABS2AMI6_9ACTN</name>
<sequence>MESPFTSGIHSREEFGAALEWLRQRHARVNQLDDPLSLREIANRTGGGVPNTIRNYLNGRTVPPRVALERLAELFGADAAQLDALLRAREELSRVRTFKVPPLAPQPGPAQPGSEQPGPGQLAPQPGPGQPGSEQPGPGQLAPQPGPGQPGSEQPGPGQAESPLSSATPPEPQQSSPQAPATEQLNPRTTGRQPPLGSQPPRRTTRRRLILAVAATAVLASAATLVAVLLAREDPPATSGPVPVIVQNMVAVGADGLVEDETPAYLSARPVPRCAANGCKLAGTEMWSGAALTVECRAEGSVMHNYNVAEGTANPHSARSTIWYRARTADGRAGFVSEVYLAPRFRGGLDLPRCS</sequence>
<gene>
    <name evidence="4" type="ORF">JIG36_36620</name>
</gene>
<feature type="compositionally biased region" description="Low complexity" evidence="1">
    <location>
        <begin position="150"/>
        <end position="184"/>
    </location>
</feature>
<keyword evidence="2" id="KW-1133">Transmembrane helix</keyword>
<keyword evidence="5" id="KW-1185">Reference proteome</keyword>
<keyword evidence="2" id="KW-0812">Transmembrane</keyword>
<proteinExistence type="predicted"/>
<dbReference type="PROSITE" id="PS50943">
    <property type="entry name" value="HTH_CROC1"/>
    <property type="match status" value="1"/>
</dbReference>
<organism evidence="4 5">
    <name type="scientific">Paractinoplanes ovalisporus</name>
    <dbReference type="NCBI Taxonomy" id="2810368"/>
    <lineage>
        <taxon>Bacteria</taxon>
        <taxon>Bacillati</taxon>
        <taxon>Actinomycetota</taxon>
        <taxon>Actinomycetes</taxon>
        <taxon>Micromonosporales</taxon>
        <taxon>Micromonosporaceae</taxon>
        <taxon>Paractinoplanes</taxon>
    </lineage>
</organism>
<dbReference type="InterPro" id="IPR010982">
    <property type="entry name" value="Lambda_DNA-bd_dom_sf"/>
</dbReference>
<evidence type="ECO:0000256" key="1">
    <source>
        <dbReference type="SAM" id="MobiDB-lite"/>
    </source>
</evidence>
<dbReference type="Gene3D" id="1.10.260.40">
    <property type="entry name" value="lambda repressor-like DNA-binding domains"/>
    <property type="match status" value="1"/>
</dbReference>
<reference evidence="4 5" key="1">
    <citation type="submission" date="2021-01" db="EMBL/GenBank/DDBJ databases">
        <title>Actinoplanes sp. nov. LDG1-06 isolated from lichen.</title>
        <authorList>
            <person name="Saeng-In P."/>
            <person name="Phongsopitanun W."/>
            <person name="Kanchanasin P."/>
            <person name="Yuki M."/>
            <person name="Kudo T."/>
            <person name="Ohkuma M."/>
            <person name="Tanasupawat S."/>
        </authorList>
    </citation>
    <scope>NUCLEOTIDE SEQUENCE [LARGE SCALE GENOMIC DNA]</scope>
    <source>
        <strain evidence="4 5">LDG1-06</strain>
    </source>
</reference>
<comment type="caution">
    <text evidence="4">The sequence shown here is derived from an EMBL/GenBank/DDBJ whole genome shotgun (WGS) entry which is preliminary data.</text>
</comment>
<feature type="transmembrane region" description="Helical" evidence="2">
    <location>
        <begin position="209"/>
        <end position="231"/>
    </location>
</feature>
<protein>
    <submittedName>
        <fullName evidence="4">Helix-turn-helix domain-containing protein</fullName>
    </submittedName>
</protein>
<feature type="compositionally biased region" description="Low complexity" evidence="1">
    <location>
        <begin position="131"/>
        <end position="143"/>
    </location>
</feature>
<feature type="region of interest" description="Disordered" evidence="1">
    <location>
        <begin position="97"/>
        <end position="204"/>
    </location>
</feature>
<keyword evidence="2" id="KW-0472">Membrane</keyword>